<dbReference type="InterPro" id="IPR004873">
    <property type="entry name" value="BURP_dom"/>
</dbReference>
<reference evidence="3 4" key="1">
    <citation type="submission" date="2024-02" db="EMBL/GenBank/DDBJ databases">
        <authorList>
            <person name="Vignale AGUSTIN F."/>
            <person name="Sosa J E."/>
            <person name="Modenutti C."/>
        </authorList>
    </citation>
    <scope>NUCLEOTIDE SEQUENCE [LARGE SCALE GENOMIC DNA]</scope>
</reference>
<evidence type="ECO:0000259" key="2">
    <source>
        <dbReference type="PROSITE" id="PS51277"/>
    </source>
</evidence>
<comment type="caution">
    <text evidence="3">The sequence shown here is derived from an EMBL/GenBank/DDBJ whole genome shotgun (WGS) entry which is preliminary data.</text>
</comment>
<dbReference type="PANTHER" id="PTHR31236">
    <property type="entry name" value="BURP DOMAIN PROTEIN USPL1-LIKE"/>
    <property type="match status" value="1"/>
</dbReference>
<name>A0ABC8UNS0_9AQUA</name>
<evidence type="ECO:0000256" key="1">
    <source>
        <dbReference type="SAM" id="MobiDB-lite"/>
    </source>
</evidence>
<sequence>MRYKLTVLGFTSILRIRCGKYGEKGHNKRSCRIVVRSPVGGRFGASVGTSARSSGSAGTSAGASTGTGTNAGASADAGTSSSLALVASHAALPPDPEDYWKSALPNTPVPKAVKDILHTEVLEDKSTSVVVRKDAVDLGTSLKVAFAYVYAATKDQLHDNPNVALFFLEKNMHKGTKTNLHFIKTRRKSVFLPHLVAESIPFASEKMPEILNKFSVSPNSMETKAMKKTIKQCEEPGIKGEEQYCATR</sequence>
<dbReference type="AlphaFoldDB" id="A0ABC8UNS0"/>
<dbReference type="PROSITE" id="PS51277">
    <property type="entry name" value="BURP"/>
    <property type="match status" value="1"/>
</dbReference>
<gene>
    <name evidence="3" type="ORF">ILEXP_LOCUS52931</name>
</gene>
<accession>A0ABC8UNS0</accession>
<organism evidence="3 4">
    <name type="scientific">Ilex paraguariensis</name>
    <name type="common">yerba mate</name>
    <dbReference type="NCBI Taxonomy" id="185542"/>
    <lineage>
        <taxon>Eukaryota</taxon>
        <taxon>Viridiplantae</taxon>
        <taxon>Streptophyta</taxon>
        <taxon>Embryophyta</taxon>
        <taxon>Tracheophyta</taxon>
        <taxon>Spermatophyta</taxon>
        <taxon>Magnoliopsida</taxon>
        <taxon>eudicotyledons</taxon>
        <taxon>Gunneridae</taxon>
        <taxon>Pentapetalae</taxon>
        <taxon>asterids</taxon>
        <taxon>campanulids</taxon>
        <taxon>Aquifoliales</taxon>
        <taxon>Aquifoliaceae</taxon>
        <taxon>Ilex</taxon>
    </lineage>
</organism>
<keyword evidence="4" id="KW-1185">Reference proteome</keyword>
<evidence type="ECO:0000313" key="3">
    <source>
        <dbReference type="EMBL" id="CAK9182710.1"/>
    </source>
</evidence>
<proteinExistence type="predicted"/>
<feature type="domain" description="BURP" evidence="2">
    <location>
        <begin position="166"/>
        <end position="248"/>
    </location>
</feature>
<feature type="region of interest" description="Disordered" evidence="1">
    <location>
        <begin position="46"/>
        <end position="74"/>
    </location>
</feature>
<protein>
    <recommendedName>
        <fullName evidence="2">BURP domain-containing protein</fullName>
    </recommendedName>
</protein>
<dbReference type="Pfam" id="PF03181">
    <property type="entry name" value="BURP"/>
    <property type="match status" value="1"/>
</dbReference>
<dbReference type="EMBL" id="CAUOFW020008414">
    <property type="protein sequence ID" value="CAK9182710.1"/>
    <property type="molecule type" value="Genomic_DNA"/>
</dbReference>
<dbReference type="InterPro" id="IPR044816">
    <property type="entry name" value="BURP"/>
</dbReference>
<evidence type="ECO:0000313" key="4">
    <source>
        <dbReference type="Proteomes" id="UP001642360"/>
    </source>
</evidence>
<dbReference type="PANTHER" id="PTHR31236:SF2">
    <property type="entry name" value="BURP DOMAIN PROTEIN RD22"/>
    <property type="match status" value="1"/>
</dbReference>
<dbReference type="Proteomes" id="UP001642360">
    <property type="component" value="Unassembled WGS sequence"/>
</dbReference>